<keyword evidence="1" id="KW-0472">Membrane</keyword>
<keyword evidence="1" id="KW-0812">Transmembrane</keyword>
<dbReference type="EMBL" id="AP022561">
    <property type="protein sequence ID" value="BBX06945.1"/>
    <property type="molecule type" value="Genomic_DNA"/>
</dbReference>
<evidence type="ECO:0000313" key="2">
    <source>
        <dbReference type="EMBL" id="BBX06945.1"/>
    </source>
</evidence>
<evidence type="ECO:0000256" key="1">
    <source>
        <dbReference type="SAM" id="Phobius"/>
    </source>
</evidence>
<sequence length="158" mass="17118">MPSDDLLRFIGGPLPYSGWWLLLGILLVATVIAWCAGVFVWTLSPGRLRALPVINRIHAGLTRRRFIRAVRGAFDQYRAGVISGPQAGAAISRSVRSFLFVSTGVRAQYLHISDMADGPLAAAAPLLTRLNDVQFSTNPSNDIAALGRSAEELISTWT</sequence>
<gene>
    <name evidence="2" type="ORF">MAIC_17480</name>
</gene>
<protein>
    <recommendedName>
        <fullName evidence="4">DUF4381 domain-containing protein</fullName>
    </recommendedName>
</protein>
<dbReference type="KEGG" id="maic:MAIC_17480"/>
<dbReference type="AlphaFoldDB" id="A0AAD1MBU6"/>
<feature type="transmembrane region" description="Helical" evidence="1">
    <location>
        <begin position="20"/>
        <end position="43"/>
    </location>
</feature>
<proteinExistence type="predicted"/>
<name>A0AAD1MBU6_9MYCO</name>
<evidence type="ECO:0008006" key="4">
    <source>
        <dbReference type="Google" id="ProtNLM"/>
    </source>
</evidence>
<accession>A0AAD1MBU6</accession>
<reference evidence="2 3" key="1">
    <citation type="journal article" date="2019" name="Emerg. Microbes Infect.">
        <title>Comprehensive subspecies identification of 175 nontuberculous mycobacteria species based on 7547 genomic profiles.</title>
        <authorList>
            <person name="Matsumoto Y."/>
            <person name="Kinjo T."/>
            <person name="Motooka D."/>
            <person name="Nabeya D."/>
            <person name="Jung N."/>
            <person name="Uechi K."/>
            <person name="Horii T."/>
            <person name="Iida T."/>
            <person name="Fujita J."/>
            <person name="Nakamura S."/>
        </authorList>
    </citation>
    <scope>NUCLEOTIDE SEQUENCE [LARGE SCALE GENOMIC DNA]</scope>
    <source>
        <strain evidence="2 3">JCM 6376</strain>
    </source>
</reference>
<dbReference type="Proteomes" id="UP000467327">
    <property type="component" value="Chromosome"/>
</dbReference>
<evidence type="ECO:0000313" key="3">
    <source>
        <dbReference type="Proteomes" id="UP000467327"/>
    </source>
</evidence>
<dbReference type="RefSeq" id="WP_115319248.1">
    <property type="nucleotide sequence ID" value="NZ_AP022561.1"/>
</dbReference>
<organism evidence="2 3">
    <name type="scientific">Mycolicibacterium aichiense</name>
    <dbReference type="NCBI Taxonomy" id="1799"/>
    <lineage>
        <taxon>Bacteria</taxon>
        <taxon>Bacillati</taxon>
        <taxon>Actinomycetota</taxon>
        <taxon>Actinomycetes</taxon>
        <taxon>Mycobacteriales</taxon>
        <taxon>Mycobacteriaceae</taxon>
        <taxon>Mycolicibacterium</taxon>
    </lineage>
</organism>
<keyword evidence="1" id="KW-1133">Transmembrane helix</keyword>
<keyword evidence="3" id="KW-1185">Reference proteome</keyword>